<dbReference type="InterPro" id="IPR049945">
    <property type="entry name" value="AAA_22"/>
</dbReference>
<feature type="compositionally biased region" description="Acidic residues" evidence="1">
    <location>
        <begin position="465"/>
        <end position="477"/>
    </location>
</feature>
<sequence length="583" mass="63285">MYETIFSLNARPFATAPRPGSYVALGSAEQSRTALSRVLERAAGPGLLIGAAGSGKTLLCHVLAHQYQSQFQVAMLGAAGLCTRRALLQSILFELGLPYRDREEGELRLALLSHLTPTDSAGQPLLLLVDEADSLPLRLLEELRMLTNIVHHGEPQVRLVLAGGPALEEHFAAPKLESFNQRIAARCYLQSLGREETSEYVKSQLACVGGDAVRIFSDGALDSIYTASDGIPRLVNQICDHALTLAAVGGRRRIDSAGIEEAWSDLQQLPTPWNAAERSGETHVVEFGTLAAEDSDLEMSPAAEMADDDSLELATEESDPIAVIDDLQRKIEVEVAETPAAKTPAQKASAHKTPASKAAVAATSSHTEVELVFHPAPNPFAESFEDEEVVFDRFAPRHAPVEVASEEPEESELIEAQLEIEAALEELAPVVRNLAIAPETQGDAEEHFDSEEEAEELAAVAAAESPEEYESDEAADEIENEAILPRLVGADDPVLPVYGDAVVAEETDEEVAAEQREAVEDDDEALVAEHELAAEHEDAEVCHDDRDLIIIEEDQAHPIKPPAAKGRARRQEYRQLFARLRRS</sequence>
<organism evidence="3 4">
    <name type="scientific">Lignipirellula cremea</name>
    <dbReference type="NCBI Taxonomy" id="2528010"/>
    <lineage>
        <taxon>Bacteria</taxon>
        <taxon>Pseudomonadati</taxon>
        <taxon>Planctomycetota</taxon>
        <taxon>Planctomycetia</taxon>
        <taxon>Pirellulales</taxon>
        <taxon>Pirellulaceae</taxon>
        <taxon>Lignipirellula</taxon>
    </lineage>
</organism>
<dbReference type="SUPFAM" id="SSF52540">
    <property type="entry name" value="P-loop containing nucleoside triphosphate hydrolases"/>
    <property type="match status" value="1"/>
</dbReference>
<dbReference type="PANTHER" id="PTHR35894:SF1">
    <property type="entry name" value="PHOSPHORIBULOKINASE _ URIDINE KINASE FAMILY"/>
    <property type="match status" value="1"/>
</dbReference>
<feature type="region of interest" description="Disordered" evidence="1">
    <location>
        <begin position="458"/>
        <end position="477"/>
    </location>
</feature>
<accession>A0A518DTQ0</accession>
<dbReference type="KEGG" id="lcre:Pla8534_30300"/>
<feature type="domain" description="AAA+ ATPase" evidence="2">
    <location>
        <begin position="42"/>
        <end position="193"/>
    </location>
</feature>
<name>A0A518DTQ0_9BACT</name>
<evidence type="ECO:0000256" key="1">
    <source>
        <dbReference type="SAM" id="MobiDB-lite"/>
    </source>
</evidence>
<dbReference type="Pfam" id="PF13401">
    <property type="entry name" value="AAA_22"/>
    <property type="match status" value="1"/>
</dbReference>
<gene>
    <name evidence="3" type="ORF">Pla8534_30300</name>
</gene>
<evidence type="ECO:0000313" key="3">
    <source>
        <dbReference type="EMBL" id="QDU95215.1"/>
    </source>
</evidence>
<keyword evidence="4" id="KW-1185">Reference proteome</keyword>
<dbReference type="InterPro" id="IPR027417">
    <property type="entry name" value="P-loop_NTPase"/>
</dbReference>
<protein>
    <recommendedName>
        <fullName evidence="2">AAA+ ATPase domain-containing protein</fullName>
    </recommendedName>
</protein>
<evidence type="ECO:0000313" key="4">
    <source>
        <dbReference type="Proteomes" id="UP000317648"/>
    </source>
</evidence>
<dbReference type="InterPro" id="IPR003593">
    <property type="entry name" value="AAA+_ATPase"/>
</dbReference>
<dbReference type="Proteomes" id="UP000317648">
    <property type="component" value="Chromosome"/>
</dbReference>
<dbReference type="EMBL" id="CP036433">
    <property type="protein sequence ID" value="QDU95215.1"/>
    <property type="molecule type" value="Genomic_DNA"/>
</dbReference>
<dbReference type="Gene3D" id="3.40.50.300">
    <property type="entry name" value="P-loop containing nucleotide triphosphate hydrolases"/>
    <property type="match status" value="1"/>
</dbReference>
<dbReference type="RefSeq" id="WP_145053982.1">
    <property type="nucleotide sequence ID" value="NZ_CP036433.1"/>
</dbReference>
<evidence type="ECO:0000259" key="2">
    <source>
        <dbReference type="SMART" id="SM00382"/>
    </source>
</evidence>
<dbReference type="PANTHER" id="PTHR35894">
    <property type="entry name" value="GENERAL SECRETION PATHWAY PROTEIN A-RELATED"/>
    <property type="match status" value="1"/>
</dbReference>
<proteinExistence type="predicted"/>
<dbReference type="AlphaFoldDB" id="A0A518DTQ0"/>
<dbReference type="GO" id="GO:0016887">
    <property type="term" value="F:ATP hydrolysis activity"/>
    <property type="evidence" value="ECO:0007669"/>
    <property type="project" value="InterPro"/>
</dbReference>
<reference evidence="3 4" key="1">
    <citation type="submission" date="2019-02" db="EMBL/GenBank/DDBJ databases">
        <title>Deep-cultivation of Planctomycetes and their phenomic and genomic characterization uncovers novel biology.</title>
        <authorList>
            <person name="Wiegand S."/>
            <person name="Jogler M."/>
            <person name="Boedeker C."/>
            <person name="Pinto D."/>
            <person name="Vollmers J."/>
            <person name="Rivas-Marin E."/>
            <person name="Kohn T."/>
            <person name="Peeters S.H."/>
            <person name="Heuer A."/>
            <person name="Rast P."/>
            <person name="Oberbeckmann S."/>
            <person name="Bunk B."/>
            <person name="Jeske O."/>
            <person name="Meyerdierks A."/>
            <person name="Storesund J.E."/>
            <person name="Kallscheuer N."/>
            <person name="Luecker S."/>
            <person name="Lage O.M."/>
            <person name="Pohl T."/>
            <person name="Merkel B.J."/>
            <person name="Hornburger P."/>
            <person name="Mueller R.-W."/>
            <person name="Bruemmer F."/>
            <person name="Labrenz M."/>
            <person name="Spormann A.M."/>
            <person name="Op den Camp H."/>
            <person name="Overmann J."/>
            <person name="Amann R."/>
            <person name="Jetten M.S.M."/>
            <person name="Mascher T."/>
            <person name="Medema M.H."/>
            <person name="Devos D.P."/>
            <person name="Kaster A.-K."/>
            <person name="Ovreas L."/>
            <person name="Rohde M."/>
            <person name="Galperin M.Y."/>
            <person name="Jogler C."/>
        </authorList>
    </citation>
    <scope>NUCLEOTIDE SEQUENCE [LARGE SCALE GENOMIC DNA]</scope>
    <source>
        <strain evidence="3 4">Pla85_3_4</strain>
    </source>
</reference>
<dbReference type="SMART" id="SM00382">
    <property type="entry name" value="AAA"/>
    <property type="match status" value="1"/>
</dbReference>
<dbReference type="OrthoDB" id="227226at2"/>
<dbReference type="InterPro" id="IPR052026">
    <property type="entry name" value="ExeA_AAA_ATPase_DNA-bind"/>
</dbReference>